<evidence type="ECO:0000256" key="8">
    <source>
        <dbReference type="ARBA" id="ARBA00022967"/>
    </source>
</evidence>
<evidence type="ECO:0000256" key="7">
    <source>
        <dbReference type="ARBA" id="ARBA00022692"/>
    </source>
</evidence>
<evidence type="ECO:0000256" key="9">
    <source>
        <dbReference type="ARBA" id="ARBA00022982"/>
    </source>
</evidence>
<evidence type="ECO:0000256" key="12">
    <source>
        <dbReference type="ARBA" id="ARBA00023128"/>
    </source>
</evidence>
<geneLocation type="mitochondrion" evidence="17"/>
<protein>
    <recommendedName>
        <fullName evidence="4">NADH-ubiquinone oxidoreductase chain 6</fullName>
        <ecNumber evidence="3">7.1.1.2</ecNumber>
    </recommendedName>
    <alternativeName>
        <fullName evidence="14">NADH dehydrogenase subunit 6</fullName>
    </alternativeName>
</protein>
<keyword evidence="13 16" id="KW-0472">Membrane</keyword>
<dbReference type="InterPro" id="IPR050269">
    <property type="entry name" value="ComplexI_Subunit6"/>
</dbReference>
<evidence type="ECO:0000256" key="1">
    <source>
        <dbReference type="ARBA" id="ARBA00004225"/>
    </source>
</evidence>
<proteinExistence type="inferred from homology"/>
<evidence type="ECO:0000256" key="15">
    <source>
        <dbReference type="ARBA" id="ARBA00049551"/>
    </source>
</evidence>
<dbReference type="AlphaFoldDB" id="A0A0U4KD12"/>
<keyword evidence="8" id="KW-1278">Translocase</keyword>
<evidence type="ECO:0000256" key="2">
    <source>
        <dbReference type="ARBA" id="ARBA00005698"/>
    </source>
</evidence>
<comment type="similarity">
    <text evidence="2">Belongs to the complex I subunit 6 family.</text>
</comment>
<reference evidence="17" key="1">
    <citation type="journal article" date="2015" name="Mitochondrial DNA">
        <title>The complete mitochondrial genome sequence from the longicorn beetle Obrium sp. (Coleoptera: Cerambycidae).</title>
        <authorList>
            <person name="Song N."/>
            <person name="Zhang H."/>
            <person name="Yin X."/>
            <person name="Lin A."/>
            <person name="Zhai Q."/>
        </authorList>
    </citation>
    <scope>NUCLEOTIDE SEQUENCE</scope>
    <source>
        <strain evidence="17">Zz52325</strain>
    </source>
</reference>
<comment type="catalytic activity">
    <reaction evidence="15">
        <text>a ubiquinone + NADH + 5 H(+)(in) = a ubiquinol + NAD(+) + 4 H(+)(out)</text>
        <dbReference type="Rhea" id="RHEA:29091"/>
        <dbReference type="Rhea" id="RHEA-COMP:9565"/>
        <dbReference type="Rhea" id="RHEA-COMP:9566"/>
        <dbReference type="ChEBI" id="CHEBI:15378"/>
        <dbReference type="ChEBI" id="CHEBI:16389"/>
        <dbReference type="ChEBI" id="CHEBI:17976"/>
        <dbReference type="ChEBI" id="CHEBI:57540"/>
        <dbReference type="ChEBI" id="CHEBI:57945"/>
        <dbReference type="EC" id="7.1.1.2"/>
    </reaction>
</comment>
<evidence type="ECO:0000256" key="4">
    <source>
        <dbReference type="ARBA" id="ARBA00021095"/>
    </source>
</evidence>
<keyword evidence="6" id="KW-0679">Respiratory chain</keyword>
<dbReference type="EMBL" id="KT945156">
    <property type="protein sequence ID" value="ALY11313.1"/>
    <property type="molecule type" value="Genomic_DNA"/>
</dbReference>
<feature type="transmembrane region" description="Helical" evidence="16">
    <location>
        <begin position="78"/>
        <end position="97"/>
    </location>
</feature>
<evidence type="ECO:0000256" key="6">
    <source>
        <dbReference type="ARBA" id="ARBA00022660"/>
    </source>
</evidence>
<keyword evidence="10 16" id="KW-1133">Transmembrane helix</keyword>
<evidence type="ECO:0000256" key="14">
    <source>
        <dbReference type="ARBA" id="ARBA00031019"/>
    </source>
</evidence>
<keyword evidence="5" id="KW-0813">Transport</keyword>
<evidence type="ECO:0000256" key="5">
    <source>
        <dbReference type="ARBA" id="ARBA00022448"/>
    </source>
</evidence>
<sequence>MKFMLITSMLLTIMFLFTKHPLSMGCTLLAQATMIALITGLMNYNWWFSYILFLIMVGGMLILFMYMTSIASNEKFLISYKLMMLLMMTFMVTFALLKDFSVNLDTLTKDMLIHSTPSLNKLSLSKFMNYPFNLILMSITFYLLITLIVVVKMTWKTSGPLRQKF</sequence>
<gene>
    <name evidence="17" type="primary">nad6</name>
</gene>
<name>A0A0U4KD12_9CUCU</name>
<evidence type="ECO:0000256" key="11">
    <source>
        <dbReference type="ARBA" id="ARBA00023027"/>
    </source>
</evidence>
<comment type="subcellular location">
    <subcellularLocation>
        <location evidence="1">Mitochondrion membrane</location>
        <topology evidence="1">Multi-pass membrane protein</topology>
    </subcellularLocation>
</comment>
<evidence type="ECO:0000256" key="16">
    <source>
        <dbReference type="SAM" id="Phobius"/>
    </source>
</evidence>
<keyword evidence="9" id="KW-0249">Electron transport</keyword>
<keyword evidence="11" id="KW-0520">NAD</keyword>
<evidence type="ECO:0000256" key="13">
    <source>
        <dbReference type="ARBA" id="ARBA00023136"/>
    </source>
</evidence>
<dbReference type="PANTHER" id="PTHR11435:SF1">
    <property type="entry name" value="NADH-UBIQUINONE OXIDOREDUCTASE CHAIN 6"/>
    <property type="match status" value="1"/>
</dbReference>
<feature type="transmembrane region" description="Helical" evidence="16">
    <location>
        <begin position="130"/>
        <end position="155"/>
    </location>
</feature>
<keyword evidence="12 17" id="KW-0496">Mitochondrion</keyword>
<organism evidence="17">
    <name type="scientific">Obrium sp. NS-2015</name>
    <dbReference type="NCBI Taxonomy" id="1776756"/>
    <lineage>
        <taxon>Eukaryota</taxon>
        <taxon>Metazoa</taxon>
        <taxon>Ecdysozoa</taxon>
        <taxon>Arthropoda</taxon>
        <taxon>Hexapoda</taxon>
        <taxon>Insecta</taxon>
        <taxon>Pterygota</taxon>
        <taxon>Neoptera</taxon>
        <taxon>Endopterygota</taxon>
        <taxon>Coleoptera</taxon>
        <taxon>Polyphaga</taxon>
        <taxon>Cucujiformia</taxon>
        <taxon>Chrysomeloidea</taxon>
        <taxon>Cerambycidae</taxon>
        <taxon>Cerambycinae</taxon>
        <taxon>Obriini</taxon>
        <taxon>Obrium</taxon>
    </lineage>
</organism>
<keyword evidence="7 16" id="KW-0812">Transmembrane</keyword>
<evidence type="ECO:0000256" key="10">
    <source>
        <dbReference type="ARBA" id="ARBA00022989"/>
    </source>
</evidence>
<accession>A0A0U4KD12</accession>
<dbReference type="GO" id="GO:0031966">
    <property type="term" value="C:mitochondrial membrane"/>
    <property type="evidence" value="ECO:0007669"/>
    <property type="project" value="UniProtKB-SubCell"/>
</dbReference>
<evidence type="ECO:0000256" key="3">
    <source>
        <dbReference type="ARBA" id="ARBA00012944"/>
    </source>
</evidence>
<dbReference type="PANTHER" id="PTHR11435">
    <property type="entry name" value="NADH UBIQUINONE OXIDOREDUCTASE SUBUNIT ND6"/>
    <property type="match status" value="1"/>
</dbReference>
<feature type="transmembrane region" description="Helical" evidence="16">
    <location>
        <begin position="46"/>
        <end position="66"/>
    </location>
</feature>
<dbReference type="EC" id="7.1.1.2" evidence="3"/>
<evidence type="ECO:0000313" key="17">
    <source>
        <dbReference type="EMBL" id="ALY11313.1"/>
    </source>
</evidence>
<dbReference type="GO" id="GO:0008137">
    <property type="term" value="F:NADH dehydrogenase (ubiquinone) activity"/>
    <property type="evidence" value="ECO:0007669"/>
    <property type="project" value="UniProtKB-EC"/>
</dbReference>